<proteinExistence type="predicted"/>
<feature type="signal peptide" evidence="2">
    <location>
        <begin position="1"/>
        <end position="22"/>
    </location>
</feature>
<keyword evidence="1" id="KW-0472">Membrane</keyword>
<protein>
    <recommendedName>
        <fullName evidence="5">Peptidase A1 domain-containing protein</fullName>
    </recommendedName>
</protein>
<reference evidence="3 4" key="1">
    <citation type="submission" date="2014-04" db="EMBL/GenBank/DDBJ databases">
        <authorList>
            <consortium name="DOE Joint Genome Institute"/>
            <person name="Kuo A."/>
            <person name="Zuccaro A."/>
            <person name="Kohler A."/>
            <person name="Nagy L.G."/>
            <person name="Floudas D."/>
            <person name="Copeland A."/>
            <person name="Barry K.W."/>
            <person name="Cichocki N."/>
            <person name="Veneault-Fourrey C."/>
            <person name="LaButti K."/>
            <person name="Lindquist E.A."/>
            <person name="Lipzen A."/>
            <person name="Lundell T."/>
            <person name="Morin E."/>
            <person name="Murat C."/>
            <person name="Sun H."/>
            <person name="Tunlid A."/>
            <person name="Henrissat B."/>
            <person name="Grigoriev I.V."/>
            <person name="Hibbett D.S."/>
            <person name="Martin F."/>
            <person name="Nordberg H.P."/>
            <person name="Cantor M.N."/>
            <person name="Hua S.X."/>
        </authorList>
    </citation>
    <scope>NUCLEOTIDE SEQUENCE [LARGE SCALE GENOMIC DNA]</scope>
    <source>
        <strain evidence="3 4">MAFF 305830</strain>
    </source>
</reference>
<dbReference type="STRING" id="933852.A0A0C3ARP0"/>
<keyword evidence="4" id="KW-1185">Reference proteome</keyword>
<dbReference type="OrthoDB" id="3365917at2759"/>
<evidence type="ECO:0000256" key="2">
    <source>
        <dbReference type="SAM" id="SignalP"/>
    </source>
</evidence>
<sequence>MHLSFQVLTLLWFIQPKTICGAAISNQSGQLVRREEYIDGTGYTTQNIPAINVPLNSNASNEHAWRDASRVYLEVLIPHTSLVATGFSPGGGPRQTLNGGAFAGRVAGGGTRNEVYGTARYGSGYGQYTSSADGSVQYQPVLTLDVSGRGFPHGFPPLSFGNYSGGGEYHNVDRGDLPGVLAPHARPSIIIGSYDAPVYGLVFSSSNRTWVILADVATLETINVVLSLPVAQGGCNLFGLFPQPMVDGPTYGSWTRNETTNDGGVNGYSSTHPTDVAITQFAILPWNVLQFYRGSSVALASLEYENAFARNGNNNTDYWASTPLNTTGVDMNFLNCVNLTIAAAMPIVDPTLIVRSRLARGQIAGIVVGSIAGFLILLVVAGYFIQKRERRRREGK</sequence>
<gene>
    <name evidence="3" type="ORF">M408DRAFT_29125</name>
</gene>
<keyword evidence="1" id="KW-0812">Transmembrane</keyword>
<accession>A0A0C3ARP0</accession>
<dbReference type="HOGENOM" id="CLU_051236_0_0_1"/>
<keyword evidence="2" id="KW-0732">Signal</keyword>
<organism evidence="3 4">
    <name type="scientific">Serendipita vermifera MAFF 305830</name>
    <dbReference type="NCBI Taxonomy" id="933852"/>
    <lineage>
        <taxon>Eukaryota</taxon>
        <taxon>Fungi</taxon>
        <taxon>Dikarya</taxon>
        <taxon>Basidiomycota</taxon>
        <taxon>Agaricomycotina</taxon>
        <taxon>Agaricomycetes</taxon>
        <taxon>Sebacinales</taxon>
        <taxon>Serendipitaceae</taxon>
        <taxon>Serendipita</taxon>
    </lineage>
</organism>
<evidence type="ECO:0000256" key="1">
    <source>
        <dbReference type="SAM" id="Phobius"/>
    </source>
</evidence>
<evidence type="ECO:0000313" key="3">
    <source>
        <dbReference type="EMBL" id="KIM21946.1"/>
    </source>
</evidence>
<name>A0A0C3ARP0_SERVB</name>
<evidence type="ECO:0008006" key="5">
    <source>
        <dbReference type="Google" id="ProtNLM"/>
    </source>
</evidence>
<keyword evidence="1" id="KW-1133">Transmembrane helix</keyword>
<feature type="chain" id="PRO_5002175437" description="Peptidase A1 domain-containing protein" evidence="2">
    <location>
        <begin position="23"/>
        <end position="396"/>
    </location>
</feature>
<dbReference type="Proteomes" id="UP000054097">
    <property type="component" value="Unassembled WGS sequence"/>
</dbReference>
<feature type="transmembrane region" description="Helical" evidence="1">
    <location>
        <begin position="363"/>
        <end position="385"/>
    </location>
</feature>
<reference evidence="4" key="2">
    <citation type="submission" date="2015-01" db="EMBL/GenBank/DDBJ databases">
        <title>Evolutionary Origins and Diversification of the Mycorrhizal Mutualists.</title>
        <authorList>
            <consortium name="DOE Joint Genome Institute"/>
            <consortium name="Mycorrhizal Genomics Consortium"/>
            <person name="Kohler A."/>
            <person name="Kuo A."/>
            <person name="Nagy L.G."/>
            <person name="Floudas D."/>
            <person name="Copeland A."/>
            <person name="Barry K.W."/>
            <person name="Cichocki N."/>
            <person name="Veneault-Fourrey C."/>
            <person name="LaButti K."/>
            <person name="Lindquist E.A."/>
            <person name="Lipzen A."/>
            <person name="Lundell T."/>
            <person name="Morin E."/>
            <person name="Murat C."/>
            <person name="Riley R."/>
            <person name="Ohm R."/>
            <person name="Sun H."/>
            <person name="Tunlid A."/>
            <person name="Henrissat B."/>
            <person name="Grigoriev I.V."/>
            <person name="Hibbett D.S."/>
            <person name="Martin F."/>
        </authorList>
    </citation>
    <scope>NUCLEOTIDE SEQUENCE [LARGE SCALE GENOMIC DNA]</scope>
    <source>
        <strain evidence="4">MAFF 305830</strain>
    </source>
</reference>
<dbReference type="AlphaFoldDB" id="A0A0C3ARP0"/>
<dbReference type="EMBL" id="KN824367">
    <property type="protein sequence ID" value="KIM21946.1"/>
    <property type="molecule type" value="Genomic_DNA"/>
</dbReference>
<evidence type="ECO:0000313" key="4">
    <source>
        <dbReference type="Proteomes" id="UP000054097"/>
    </source>
</evidence>